<dbReference type="InterPro" id="IPR012349">
    <property type="entry name" value="Split_barrel_FMN-bd"/>
</dbReference>
<gene>
    <name evidence="1" type="ORF">BN000_00917</name>
</gene>
<dbReference type="InterPro" id="IPR024747">
    <property type="entry name" value="Pyridox_Oxase-rel"/>
</dbReference>
<evidence type="ECO:0000313" key="2">
    <source>
        <dbReference type="Proteomes" id="UP000199601"/>
    </source>
</evidence>
<keyword evidence="2" id="KW-1185">Reference proteome</keyword>
<protein>
    <submittedName>
        <fullName evidence="1">Pyridoxamine 5'-phosphate oxidase-like protein</fullName>
    </submittedName>
</protein>
<dbReference type="EMBL" id="CTEC01000001">
    <property type="protein sequence ID" value="CQD04807.1"/>
    <property type="molecule type" value="Genomic_DNA"/>
</dbReference>
<proteinExistence type="predicted"/>
<dbReference type="Pfam" id="PF12900">
    <property type="entry name" value="Pyridox_ox_2"/>
    <property type="match status" value="1"/>
</dbReference>
<organism evidence="1 2">
    <name type="scientific">Mycobacterium europaeum</name>
    <dbReference type="NCBI Taxonomy" id="761804"/>
    <lineage>
        <taxon>Bacteria</taxon>
        <taxon>Bacillati</taxon>
        <taxon>Actinomycetota</taxon>
        <taxon>Actinomycetes</taxon>
        <taxon>Mycobacteriales</taxon>
        <taxon>Mycobacteriaceae</taxon>
        <taxon>Mycobacterium</taxon>
        <taxon>Mycobacterium simiae complex</taxon>
    </lineage>
</organism>
<sequence length="156" mass="17602">MRWWTVTEDLRTAALAPRREVVQLDEFEAMRLLASIDHGRVVFNDKALPTIRLVNHLVDDGRIIVRTRLAAKVSTVVRSGADAGVVMAYEVDRLDPERRAGWSVAVTGWATTITDPQQLSRYEELLHPWVNMTMDTMIAIRPEIITGIRIVDGAPE</sequence>
<name>A0A0U1D242_9MYCO</name>
<dbReference type="Proteomes" id="UP000199601">
    <property type="component" value="Unassembled WGS sequence"/>
</dbReference>
<dbReference type="SUPFAM" id="SSF50475">
    <property type="entry name" value="FMN-binding split barrel"/>
    <property type="match status" value="1"/>
</dbReference>
<evidence type="ECO:0000313" key="1">
    <source>
        <dbReference type="EMBL" id="CQD04807.1"/>
    </source>
</evidence>
<dbReference type="AlphaFoldDB" id="A0A0U1D242"/>
<reference evidence="2" key="1">
    <citation type="submission" date="2015-03" db="EMBL/GenBank/DDBJ databases">
        <authorList>
            <person name="Urmite Genomes"/>
        </authorList>
    </citation>
    <scope>NUCLEOTIDE SEQUENCE [LARGE SCALE GENOMIC DNA]</scope>
    <source>
        <strain evidence="2">CSUR P1344</strain>
    </source>
</reference>
<dbReference type="Gene3D" id="2.30.110.10">
    <property type="entry name" value="Electron Transport, Fmn-binding Protein, Chain A"/>
    <property type="match status" value="1"/>
</dbReference>
<accession>A0A0U1D242</accession>